<keyword evidence="1" id="KW-0732">Signal</keyword>
<dbReference type="SUPFAM" id="SSF51905">
    <property type="entry name" value="FAD/NAD(P)-binding domain"/>
    <property type="match status" value="1"/>
</dbReference>
<dbReference type="OrthoDB" id="5046242at2759"/>
<dbReference type="InterPro" id="IPR036188">
    <property type="entry name" value="FAD/NAD-bd_sf"/>
</dbReference>
<dbReference type="Proteomes" id="UP000887568">
    <property type="component" value="Unplaced"/>
</dbReference>
<dbReference type="OMA" id="PCGLMER"/>
<feature type="signal peptide" evidence="1">
    <location>
        <begin position="1"/>
        <end position="21"/>
    </location>
</feature>
<keyword evidence="4" id="KW-1185">Reference proteome</keyword>
<dbReference type="EnsemblMetazoa" id="XM_038197814.1">
    <property type="protein sequence ID" value="XP_038053742.1"/>
    <property type="gene ID" value="LOC119726213"/>
</dbReference>
<evidence type="ECO:0000256" key="1">
    <source>
        <dbReference type="SAM" id="SignalP"/>
    </source>
</evidence>
<dbReference type="PANTHER" id="PTHR42923:SF43">
    <property type="entry name" value="AMINE OXIDASE"/>
    <property type="match status" value="1"/>
</dbReference>
<evidence type="ECO:0000259" key="2">
    <source>
        <dbReference type="Pfam" id="PF01593"/>
    </source>
</evidence>
<accession>A0A913ZPN9</accession>
<feature type="chain" id="PRO_5038275638" description="Amine oxidase domain-containing protein" evidence="1">
    <location>
        <begin position="22"/>
        <end position="539"/>
    </location>
</feature>
<dbReference type="RefSeq" id="XP_038053743.1">
    <property type="nucleotide sequence ID" value="XM_038197815.1"/>
</dbReference>
<feature type="domain" description="Amine oxidase" evidence="2">
    <location>
        <begin position="55"/>
        <end position="515"/>
    </location>
</feature>
<dbReference type="RefSeq" id="XP_038053742.1">
    <property type="nucleotide sequence ID" value="XM_038197814.1"/>
</dbReference>
<evidence type="ECO:0000313" key="3">
    <source>
        <dbReference type="EnsemblMetazoa" id="XP_038053743.1"/>
    </source>
</evidence>
<evidence type="ECO:0000313" key="4">
    <source>
        <dbReference type="Proteomes" id="UP000887568"/>
    </source>
</evidence>
<proteinExistence type="predicted"/>
<dbReference type="GeneID" id="119726213"/>
<sequence length="539" mass="61356">MAYKTVVIILLVAVVATLLVGIPKSPRTITPANPDDPERLPEGVVKKVLIVGGGLAGMSAALDLAERGYQVTLREADSALGGVYLQSKPVQKLGQTFIVDRGMQAWFHNFHSAWELIHRLGVEDNFRRWEVHDVVYRKYEPERMYSHGIFPLNLAGMIFRSPNLNIMEILLWLRCAWDFINYNHDTNFKRWDSISFDEYMDMFDIHRGFYDIVLEPGMKASYQDKSTFSAAEMFLFSHMFYVSNPQADYRDIAKMNQATAIINPWADKLRSLDVKIEMGSSVDSLIFDKSGKIVTDSGHPKESYDHVILAAGLNSTKTIFRNSLQLLKDAKDRSTRDRLNKVLEKHLAKLPLAPPFKILTVWFDKRLQGDYNPAIVQTPSFQPITIITQCHMINEDYAQWANKSGGSVLAFQMFAWEHGKIPDDKLWNFVAPTVREIFPEIFQRGFKVLAYHVDGADTYPSYQKGLAKYRPTATFPKECGFPNLAFAGNWLHAKYPTALIERPIATGREAANQILLSDRVRQSPLIVTDSHGPGFFQYM</sequence>
<dbReference type="AlphaFoldDB" id="A0A913ZPN9"/>
<dbReference type="EnsemblMetazoa" id="XM_038197815.1">
    <property type="protein sequence ID" value="XP_038053743.1"/>
    <property type="gene ID" value="LOC119726213"/>
</dbReference>
<dbReference type="InterPro" id="IPR002937">
    <property type="entry name" value="Amino_oxidase"/>
</dbReference>
<protein>
    <recommendedName>
        <fullName evidence="2">Amine oxidase domain-containing protein</fullName>
    </recommendedName>
</protein>
<dbReference type="GO" id="GO:0016491">
    <property type="term" value="F:oxidoreductase activity"/>
    <property type="evidence" value="ECO:0007669"/>
    <property type="project" value="InterPro"/>
</dbReference>
<dbReference type="InterPro" id="IPR050464">
    <property type="entry name" value="Zeta_carotene_desat/Oxidored"/>
</dbReference>
<organism evidence="3 4">
    <name type="scientific">Patiria miniata</name>
    <name type="common">Bat star</name>
    <name type="synonym">Asterina miniata</name>
    <dbReference type="NCBI Taxonomy" id="46514"/>
    <lineage>
        <taxon>Eukaryota</taxon>
        <taxon>Metazoa</taxon>
        <taxon>Echinodermata</taxon>
        <taxon>Eleutherozoa</taxon>
        <taxon>Asterozoa</taxon>
        <taxon>Asteroidea</taxon>
        <taxon>Valvatacea</taxon>
        <taxon>Valvatida</taxon>
        <taxon>Asterinidae</taxon>
        <taxon>Patiria</taxon>
    </lineage>
</organism>
<dbReference type="PANTHER" id="PTHR42923">
    <property type="entry name" value="PROTOPORPHYRINOGEN OXIDASE"/>
    <property type="match status" value="1"/>
</dbReference>
<name>A0A913ZPN9_PATMI</name>
<reference evidence="3" key="1">
    <citation type="submission" date="2022-11" db="UniProtKB">
        <authorList>
            <consortium name="EnsemblMetazoa"/>
        </authorList>
    </citation>
    <scope>IDENTIFICATION</scope>
</reference>
<dbReference type="Gene3D" id="3.50.50.60">
    <property type="entry name" value="FAD/NAD(P)-binding domain"/>
    <property type="match status" value="1"/>
</dbReference>
<dbReference type="Pfam" id="PF01593">
    <property type="entry name" value="Amino_oxidase"/>
    <property type="match status" value="1"/>
</dbReference>